<sequence>MKETKNKEIIMKGLKPTLLALCVAGVPPAAVAEIQMLDDSAMGMITGQAGVTIELETKLNIDRFIYTDEGSMEINDIFVGGTNRSDMFSELGVNLMGGAAQETDLLDNVRIEIDILSDGDAIINVLPQTFGAVDLRVSTGAWNLTGTGGSTTILDNFNADILMGGANIEIDADTDVMNLRTDIAVDDMDFDMPFLALGIRDFRLTGNTYDPVRNKNIPDLFAKVDLDIYKRANSLGVDSLAIDLNSFNADITMGGVLVGGTSIGTVFVDDLAITNTQLLVYGH</sequence>
<evidence type="ECO:0000259" key="2">
    <source>
        <dbReference type="Pfam" id="PF19657"/>
    </source>
</evidence>
<accession>E4PKB5</accession>
<dbReference type="KEGG" id="mad:HP15_1448"/>
<dbReference type="PATRIC" id="fig|225937.3.peg.1454"/>
<protein>
    <recommendedName>
        <fullName evidence="2">DUF6160 domain-containing protein</fullName>
    </recommendedName>
</protein>
<reference evidence="3 4" key="1">
    <citation type="journal article" date="2010" name="Stand. Genomic Sci.">
        <title>Complete genome sequence of Marinobacter adhaerens type strain (HP15), a diatom-interacting marine microorganism.</title>
        <authorList>
            <person name="Gardes A."/>
            <person name="Kaeppel E."/>
            <person name="Shehzad A."/>
            <person name="Seebah S."/>
            <person name="Teeling H."/>
            <person name="Yarza P."/>
            <person name="Glockner F.O."/>
            <person name="Grossart H.P."/>
            <person name="Ullrich M.S."/>
        </authorList>
    </citation>
    <scope>NUCLEOTIDE SEQUENCE [LARGE SCALE GENOMIC DNA]</scope>
    <source>
        <strain evidence="4">DSM 23420 / HP15</strain>
    </source>
</reference>
<dbReference type="Proteomes" id="UP000007077">
    <property type="component" value="Chromosome"/>
</dbReference>
<dbReference type="EMBL" id="CP001978">
    <property type="protein sequence ID" value="ADP97212.1"/>
    <property type="molecule type" value="Genomic_DNA"/>
</dbReference>
<dbReference type="HOGENOM" id="CLU_972552_0_0_6"/>
<proteinExistence type="predicted"/>
<evidence type="ECO:0000313" key="4">
    <source>
        <dbReference type="Proteomes" id="UP000007077"/>
    </source>
</evidence>
<dbReference type="Pfam" id="PF19657">
    <property type="entry name" value="DUF6160"/>
    <property type="match status" value="1"/>
</dbReference>
<keyword evidence="1" id="KW-0732">Signal</keyword>
<name>E4PKB5_MARAH</name>
<dbReference type="AlphaFoldDB" id="E4PKB5"/>
<evidence type="ECO:0000256" key="1">
    <source>
        <dbReference type="SAM" id="SignalP"/>
    </source>
</evidence>
<feature type="chain" id="PRO_5003187161" description="DUF6160 domain-containing protein" evidence="1">
    <location>
        <begin position="33"/>
        <end position="283"/>
    </location>
</feature>
<reference evidence="4" key="2">
    <citation type="submission" date="2010-02" db="EMBL/GenBank/DDBJ databases">
        <title>Complete genome sequence of Marinobacter adhaerens type strain (HP15).</title>
        <authorList>
            <person name="Gaerdes A.A.M."/>
            <person name="Kaeppel E."/>
            <person name="Shezad A."/>
            <person name="Seebah S."/>
            <person name="Teeling H."/>
            <person name="Yarza P."/>
            <person name="Gloeckner F.O."/>
            <person name="Ullrich M.S."/>
        </authorList>
    </citation>
    <scope>NUCLEOTIDE SEQUENCE [LARGE SCALE GENOMIC DNA]</scope>
    <source>
        <strain evidence="4">DSM 23420 / HP15</strain>
    </source>
</reference>
<feature type="signal peptide" evidence="1">
    <location>
        <begin position="1"/>
        <end position="32"/>
    </location>
</feature>
<dbReference type="InterPro" id="IPR046158">
    <property type="entry name" value="DUF6160"/>
</dbReference>
<gene>
    <name evidence="3" type="ordered locus">HP15_1448</name>
</gene>
<evidence type="ECO:0000313" key="3">
    <source>
        <dbReference type="EMBL" id="ADP97212.1"/>
    </source>
</evidence>
<organism evidence="3 4">
    <name type="scientific">Marinobacter adhaerens (strain DSM 23420 / HP15)</name>
    <dbReference type="NCBI Taxonomy" id="225937"/>
    <lineage>
        <taxon>Bacteria</taxon>
        <taxon>Pseudomonadati</taxon>
        <taxon>Pseudomonadota</taxon>
        <taxon>Gammaproteobacteria</taxon>
        <taxon>Pseudomonadales</taxon>
        <taxon>Marinobacteraceae</taxon>
        <taxon>Marinobacter</taxon>
    </lineage>
</organism>
<feature type="domain" description="DUF6160" evidence="2">
    <location>
        <begin position="11"/>
        <end position="115"/>
    </location>
</feature>